<dbReference type="Gene3D" id="3.40.50.300">
    <property type="entry name" value="P-loop containing nucleotide triphosphate hydrolases"/>
    <property type="match status" value="1"/>
</dbReference>
<comment type="caution">
    <text evidence="2">The sequence shown here is derived from an EMBL/GenBank/DDBJ whole genome shotgun (WGS) entry which is preliminary data.</text>
</comment>
<feature type="domain" description="KAP NTPase" evidence="1">
    <location>
        <begin position="15"/>
        <end position="238"/>
    </location>
</feature>
<sequence length="608" mass="69041">MTHNRATQAYLKEYCDPKCERDFAVLLDGPWGAGKTWFIKQFLKDYPKHLYVSLNGMSDVRQIGQEIYVQLHPFINSKGMRIAGAILKSGLKVALKYDYDGDGKDDVTANISVPDLDLMKELGQAKDRLLVFDDFERCDIPAPQILGYINSFVEHDGLKTIILANEKEVPSRDSNGRYAEIKEKVIGQTLRIASSADTAYDSFLEGVAEKTARDYLTKHKNTVLDVHASSDTANLRILKHALWDYERVAKHFAPEHWLNESAMSQLLSVLLVLSIEHRAGHLKDGAAVKRLLDVHGRALLSHVREENSPEDVVAERYSYIDFGDAVLDFVTLSRAIIDGYVDKTEVCAALDHSHYFATSAKNPQTLLVRARSIYNLTDEAANEIATEFMAAFDRGAFTMKSDVMQAFDLLIDYTKIRLIKFSMPSAINMAKRYVRNLSAIPSNFQFDTRNIDELEADGQFQFFEKGGPEFREILDYYRAAEFKALEARFADEARDLLISVAEGQTDKLDQVMTGHMRALPIFAKLPPKEFVSTLHKLNVGVQSRLIRELRERHLRDHDEVLSAEIPWLLKLRDCMQREAKRAGPLTKLRFRALIKDYLDPVIKRGSGL</sequence>
<proteinExistence type="predicted"/>
<name>A0ABT0BGK1_9SPHN</name>
<dbReference type="SUPFAM" id="SSF52540">
    <property type="entry name" value="P-loop containing nucleoside triphosphate hydrolases"/>
    <property type="match status" value="1"/>
</dbReference>
<protein>
    <submittedName>
        <fullName evidence="2">KAP family NTPase</fullName>
    </submittedName>
</protein>
<evidence type="ECO:0000313" key="3">
    <source>
        <dbReference type="Proteomes" id="UP001162881"/>
    </source>
</evidence>
<accession>A0ABT0BGK1</accession>
<dbReference type="EMBL" id="JALHLF010000076">
    <property type="protein sequence ID" value="MCJ2184088.1"/>
    <property type="molecule type" value="Genomic_DNA"/>
</dbReference>
<dbReference type="Proteomes" id="UP001162881">
    <property type="component" value="Unassembled WGS sequence"/>
</dbReference>
<gene>
    <name evidence="2" type="ORF">MTR62_15495</name>
</gene>
<dbReference type="RefSeq" id="WP_244022564.1">
    <property type="nucleotide sequence ID" value="NZ_JALHLF010000076.1"/>
</dbReference>
<organism evidence="2 3">
    <name type="scientific">Novosphingobium organovorum</name>
    <dbReference type="NCBI Taxonomy" id="2930092"/>
    <lineage>
        <taxon>Bacteria</taxon>
        <taxon>Pseudomonadati</taxon>
        <taxon>Pseudomonadota</taxon>
        <taxon>Alphaproteobacteria</taxon>
        <taxon>Sphingomonadales</taxon>
        <taxon>Sphingomonadaceae</taxon>
        <taxon>Novosphingobium</taxon>
    </lineage>
</organism>
<reference evidence="2" key="1">
    <citation type="submission" date="2022-03" db="EMBL/GenBank/DDBJ databases">
        <title>Identification of a novel bacterium isolated from mangrove sediments.</title>
        <authorList>
            <person name="Pan X."/>
        </authorList>
    </citation>
    <scope>NUCLEOTIDE SEQUENCE</scope>
    <source>
        <strain evidence="2">B1949</strain>
    </source>
</reference>
<dbReference type="InterPro" id="IPR027417">
    <property type="entry name" value="P-loop_NTPase"/>
</dbReference>
<dbReference type="Pfam" id="PF07693">
    <property type="entry name" value="KAP_NTPase"/>
    <property type="match status" value="1"/>
</dbReference>
<evidence type="ECO:0000313" key="2">
    <source>
        <dbReference type="EMBL" id="MCJ2184088.1"/>
    </source>
</evidence>
<keyword evidence="3" id="KW-1185">Reference proteome</keyword>
<dbReference type="InterPro" id="IPR011646">
    <property type="entry name" value="KAP_P-loop"/>
</dbReference>
<evidence type="ECO:0000259" key="1">
    <source>
        <dbReference type="Pfam" id="PF07693"/>
    </source>
</evidence>